<proteinExistence type="predicted"/>
<protein>
    <submittedName>
        <fullName evidence="2">Uncharacterized protein</fullName>
    </submittedName>
</protein>
<name>A0A1F2WG58_9ACTN</name>
<evidence type="ECO:0000256" key="1">
    <source>
        <dbReference type="SAM" id="MobiDB-lite"/>
    </source>
</evidence>
<sequence>MSNEETVALETPEAVEVTDTDASNTDVSADSVDGADDAAATEDSKTKVKDSAGRTRPSATIERDLVVLETLTALVNGEFKYGVSRNELAAELGMEPPQVYLCLYRLNRDGNIKRASSGARARWAPIEYEVPARPAPVIDENATEQPAAVDAPSVPEV</sequence>
<reference evidence="2 3" key="1">
    <citation type="journal article" date="2016" name="Nat. Commun.">
        <title>Thousands of microbial genomes shed light on interconnected biogeochemical processes in an aquifer system.</title>
        <authorList>
            <person name="Anantharaman K."/>
            <person name="Brown C.T."/>
            <person name="Hug L.A."/>
            <person name="Sharon I."/>
            <person name="Castelle C.J."/>
            <person name="Probst A.J."/>
            <person name="Thomas B.C."/>
            <person name="Singh A."/>
            <person name="Wilkins M.J."/>
            <person name="Karaoz U."/>
            <person name="Brodie E.L."/>
            <person name="Williams K.H."/>
            <person name="Hubbard S.S."/>
            <person name="Banfield J.F."/>
        </authorList>
    </citation>
    <scope>NUCLEOTIDE SEQUENCE [LARGE SCALE GENOMIC DNA]</scope>
</reference>
<evidence type="ECO:0000313" key="3">
    <source>
        <dbReference type="Proteomes" id="UP000177876"/>
    </source>
</evidence>
<dbReference type="Proteomes" id="UP000177876">
    <property type="component" value="Unassembled WGS sequence"/>
</dbReference>
<organism evidence="2 3">
    <name type="scientific">Candidatus Solincola sediminis</name>
    <dbReference type="NCBI Taxonomy" id="1797199"/>
    <lineage>
        <taxon>Bacteria</taxon>
        <taxon>Bacillati</taxon>
        <taxon>Actinomycetota</taxon>
        <taxon>Candidatus Geothermincolia</taxon>
        <taxon>Candidatus Geothermincolales</taxon>
        <taxon>Candidatus Geothermincolaceae</taxon>
        <taxon>Candidatus Solincola</taxon>
    </lineage>
</organism>
<dbReference type="AlphaFoldDB" id="A0A1F2WG58"/>
<gene>
    <name evidence="2" type="ORF">A2Y75_05255</name>
</gene>
<comment type="caution">
    <text evidence="2">The sequence shown here is derived from an EMBL/GenBank/DDBJ whole genome shotgun (WGS) entry which is preliminary data.</text>
</comment>
<feature type="region of interest" description="Disordered" evidence="1">
    <location>
        <begin position="1"/>
        <end position="56"/>
    </location>
</feature>
<feature type="compositionally biased region" description="Basic and acidic residues" evidence="1">
    <location>
        <begin position="42"/>
        <end position="53"/>
    </location>
</feature>
<dbReference type="STRING" id="1797197.A2Y75_05255"/>
<evidence type="ECO:0000313" key="2">
    <source>
        <dbReference type="EMBL" id="OFW55824.1"/>
    </source>
</evidence>
<dbReference type="EMBL" id="MELK01000051">
    <property type="protein sequence ID" value="OFW55824.1"/>
    <property type="molecule type" value="Genomic_DNA"/>
</dbReference>
<accession>A0A1F2WG58</accession>